<organism evidence="1 2">
    <name type="scientific">Larinioides sclopetarius</name>
    <dbReference type="NCBI Taxonomy" id="280406"/>
    <lineage>
        <taxon>Eukaryota</taxon>
        <taxon>Metazoa</taxon>
        <taxon>Ecdysozoa</taxon>
        <taxon>Arthropoda</taxon>
        <taxon>Chelicerata</taxon>
        <taxon>Arachnida</taxon>
        <taxon>Araneae</taxon>
        <taxon>Araneomorphae</taxon>
        <taxon>Entelegynae</taxon>
        <taxon>Araneoidea</taxon>
        <taxon>Araneidae</taxon>
        <taxon>Larinioides</taxon>
    </lineage>
</organism>
<evidence type="ECO:0000313" key="2">
    <source>
        <dbReference type="Proteomes" id="UP001497382"/>
    </source>
</evidence>
<dbReference type="Proteomes" id="UP001497382">
    <property type="component" value="Unassembled WGS sequence"/>
</dbReference>
<dbReference type="EMBL" id="CAXIEN010000286">
    <property type="protein sequence ID" value="CAL1291540.1"/>
    <property type="molecule type" value="Genomic_DNA"/>
</dbReference>
<dbReference type="AlphaFoldDB" id="A0AAV2B7E3"/>
<name>A0AAV2B7E3_9ARAC</name>
<evidence type="ECO:0000313" key="1">
    <source>
        <dbReference type="EMBL" id="CAL1291540.1"/>
    </source>
</evidence>
<proteinExistence type="predicted"/>
<comment type="caution">
    <text evidence="1">The sequence shown here is derived from an EMBL/GenBank/DDBJ whole genome shotgun (WGS) entry which is preliminary data.</text>
</comment>
<sequence>MKHFQFGGLDENGPIPWSPPSFDITPLDYLVYRTKVTDNTDLKSVHHWHC</sequence>
<keyword evidence="2" id="KW-1185">Reference proteome</keyword>
<accession>A0AAV2B7E3</accession>
<protein>
    <submittedName>
        <fullName evidence="1">Uncharacterized protein</fullName>
    </submittedName>
</protein>
<reference evidence="1 2" key="1">
    <citation type="submission" date="2024-04" db="EMBL/GenBank/DDBJ databases">
        <authorList>
            <person name="Rising A."/>
            <person name="Reimegard J."/>
            <person name="Sonavane S."/>
            <person name="Akerstrom W."/>
            <person name="Nylinder S."/>
            <person name="Hedman E."/>
            <person name="Kallberg Y."/>
        </authorList>
    </citation>
    <scope>NUCLEOTIDE SEQUENCE [LARGE SCALE GENOMIC DNA]</scope>
</reference>
<gene>
    <name evidence="1" type="ORF">LARSCL_LOCUS17142</name>
</gene>